<dbReference type="NCBIfam" id="TIGR00231">
    <property type="entry name" value="small_GTP"/>
    <property type="match status" value="1"/>
</dbReference>
<evidence type="ECO:0000256" key="11">
    <source>
        <dbReference type="ARBA" id="ARBA00066744"/>
    </source>
</evidence>
<dbReference type="NCBIfam" id="TIGR01393">
    <property type="entry name" value="lepA"/>
    <property type="match status" value="1"/>
</dbReference>
<dbReference type="FunFam" id="2.40.30.10:FF:000015">
    <property type="entry name" value="Translation factor GUF1, mitochondrial"/>
    <property type="match status" value="1"/>
</dbReference>
<dbReference type="InterPro" id="IPR006297">
    <property type="entry name" value="EF-4"/>
</dbReference>
<keyword evidence="14" id="KW-0251">Elongation factor</keyword>
<sequence length="599" mass="67240">MRPENIRNFSIVAHIDHGKSTLADRILLQTGAISEREFRDQVLDDMDLERERGITIKARAVAIRYQRDNEEYELNLIDTPGHVDFHYEVSRSLAACEGALLLVDATQGVQAQTVANAYLALDGDLAIIPVVNKIDMAAARPEEVAEEMDSTFGFTPEECLPCSAKTGMGVDRIIDAIIEQVPPPPGNPDDKLRALIFDSHFDEFRGVIIYVRLIDGELRKGQRVKMLSTNATYDVTELGQFRPQRRAVDSLSAGQVGYVIASIKDLRDIHIGDTVTDAANPSADRLPGYEEPKPMVYCGIFPTDNDDYDDLRQALLKLSLNDSSFSFEPESNEGLGFGFRCGFLGMLHMEIIAQRLEREEDIDLVQTAPSVTYELGLRDETTISINSPDKVPDPSTIESWSEPIAKVSFITPSDSIGPIMQLCQDRRGKYLRTEYLSQSRTILVYELPLAELIVDVYDRLKSITRGYGTLDYEIIGFQKADLVKMDVMVASEKVDALSTIVHREFAMKRGRRLVQKLKQEIERHMFPIAVQAAIGGKIIARETISALRKNVTAKCYGGDISRKRKLLEKQKEGKKRMKQFGRVEIPQKAFLAVLQMESE</sequence>
<dbReference type="InterPro" id="IPR035654">
    <property type="entry name" value="LepA_IV"/>
</dbReference>
<organism evidence="14 15">
    <name type="scientific">Kolteria novifilia</name>
    <dbReference type="NCBI Taxonomy" id="2527975"/>
    <lineage>
        <taxon>Bacteria</taxon>
        <taxon>Pseudomonadati</taxon>
        <taxon>Planctomycetota</taxon>
        <taxon>Planctomycetia</taxon>
        <taxon>Kolteriales</taxon>
        <taxon>Kolteriaceae</taxon>
        <taxon>Kolteria</taxon>
    </lineage>
</organism>
<dbReference type="FunFam" id="3.30.70.870:FF:000004">
    <property type="entry name" value="Translation factor GUF1, mitochondrial"/>
    <property type="match status" value="1"/>
</dbReference>
<comment type="similarity">
    <text evidence="10">Belongs to the GTP-binding elongation factor family. LepA subfamily.</text>
</comment>
<dbReference type="GO" id="GO:0005525">
    <property type="term" value="F:GTP binding"/>
    <property type="evidence" value="ECO:0007669"/>
    <property type="project" value="UniProtKB-UniRule"/>
</dbReference>
<dbReference type="Pfam" id="PF06421">
    <property type="entry name" value="LepA_C"/>
    <property type="match status" value="1"/>
</dbReference>
<dbReference type="GO" id="GO:0005886">
    <property type="term" value="C:plasma membrane"/>
    <property type="evidence" value="ECO:0007669"/>
    <property type="project" value="UniProtKB-SubCell"/>
</dbReference>
<comment type="function">
    <text evidence="9 12">Required for accurate and efficient protein synthesis under certain stress conditions. May act as a fidelity factor of the translation reaction, by catalyzing a one-codon backward translocation of tRNAs on improperly translocated ribosomes. Back-translocation proceeds from a post-translocation (POST) complex to a pre-translocation (PRE) complex, thus giving elongation factor G a second chance to translocate the tRNAs correctly. Binds to ribosomes in a GTP-dependent manner.</text>
</comment>
<evidence type="ECO:0000256" key="2">
    <source>
        <dbReference type="ARBA" id="ARBA00022475"/>
    </source>
</evidence>
<dbReference type="Pfam" id="PF00679">
    <property type="entry name" value="EFG_C"/>
    <property type="match status" value="1"/>
</dbReference>
<keyword evidence="7 12" id="KW-0472">Membrane</keyword>
<dbReference type="Proteomes" id="UP000317093">
    <property type="component" value="Chromosome"/>
</dbReference>
<name>A0A518B277_9BACT</name>
<dbReference type="Gene3D" id="3.40.50.300">
    <property type="entry name" value="P-loop containing nucleotide triphosphate hydrolases"/>
    <property type="match status" value="1"/>
</dbReference>
<dbReference type="FunFam" id="3.30.70.240:FF:000007">
    <property type="entry name" value="Translation factor GUF1, mitochondrial"/>
    <property type="match status" value="1"/>
</dbReference>
<comment type="catalytic activity">
    <reaction evidence="8 12">
        <text>GTP + H2O = GDP + phosphate + H(+)</text>
        <dbReference type="Rhea" id="RHEA:19669"/>
        <dbReference type="ChEBI" id="CHEBI:15377"/>
        <dbReference type="ChEBI" id="CHEBI:15378"/>
        <dbReference type="ChEBI" id="CHEBI:37565"/>
        <dbReference type="ChEBI" id="CHEBI:43474"/>
        <dbReference type="ChEBI" id="CHEBI:58189"/>
        <dbReference type="EC" id="3.6.5.n1"/>
    </reaction>
</comment>
<dbReference type="SUPFAM" id="SSF54980">
    <property type="entry name" value="EF-G C-terminal domain-like"/>
    <property type="match status" value="2"/>
</dbReference>
<feature type="binding site" evidence="12">
    <location>
        <begin position="16"/>
        <end position="21"/>
    </location>
    <ligand>
        <name>GTP</name>
        <dbReference type="ChEBI" id="CHEBI:37565"/>
    </ligand>
</feature>
<dbReference type="InterPro" id="IPR013842">
    <property type="entry name" value="LepA_CTD"/>
</dbReference>
<dbReference type="InterPro" id="IPR027417">
    <property type="entry name" value="P-loop_NTPase"/>
</dbReference>
<dbReference type="PROSITE" id="PS51722">
    <property type="entry name" value="G_TR_2"/>
    <property type="match status" value="1"/>
</dbReference>
<dbReference type="Gene3D" id="3.30.70.2570">
    <property type="entry name" value="Elongation factor 4, C-terminal domain"/>
    <property type="match status" value="1"/>
</dbReference>
<dbReference type="EMBL" id="CP036279">
    <property type="protein sequence ID" value="QDU61089.1"/>
    <property type="molecule type" value="Genomic_DNA"/>
</dbReference>
<dbReference type="EC" id="3.6.5.n1" evidence="11 12"/>
<dbReference type="Gene3D" id="2.40.30.10">
    <property type="entry name" value="Translation factors"/>
    <property type="match status" value="1"/>
</dbReference>
<evidence type="ECO:0000256" key="6">
    <source>
        <dbReference type="ARBA" id="ARBA00023134"/>
    </source>
</evidence>
<protein>
    <recommendedName>
        <fullName evidence="11 12">Elongation factor 4</fullName>
        <shortName evidence="12">EF-4</shortName>
        <ecNumber evidence="11 12">3.6.5.n1</ecNumber>
    </recommendedName>
    <alternativeName>
        <fullName evidence="12">Ribosomal back-translocase LepA</fullName>
    </alternativeName>
</protein>
<dbReference type="Pfam" id="PF03144">
    <property type="entry name" value="GTP_EFTU_D2"/>
    <property type="match status" value="1"/>
</dbReference>
<evidence type="ECO:0000256" key="8">
    <source>
        <dbReference type="ARBA" id="ARBA00050293"/>
    </source>
</evidence>
<evidence type="ECO:0000313" key="14">
    <source>
        <dbReference type="EMBL" id="QDU61089.1"/>
    </source>
</evidence>
<dbReference type="OrthoDB" id="9804431at2"/>
<dbReference type="InterPro" id="IPR000640">
    <property type="entry name" value="EFG_V-like"/>
</dbReference>
<evidence type="ECO:0000256" key="7">
    <source>
        <dbReference type="ARBA" id="ARBA00023136"/>
    </source>
</evidence>
<evidence type="ECO:0000256" key="9">
    <source>
        <dbReference type="ARBA" id="ARBA00057626"/>
    </source>
</evidence>
<evidence type="ECO:0000259" key="13">
    <source>
        <dbReference type="PROSITE" id="PS51722"/>
    </source>
</evidence>
<dbReference type="PRINTS" id="PR00315">
    <property type="entry name" value="ELONGATNFCT"/>
</dbReference>
<dbReference type="GO" id="GO:0043022">
    <property type="term" value="F:ribosome binding"/>
    <property type="evidence" value="ECO:0007669"/>
    <property type="project" value="UniProtKB-UniRule"/>
</dbReference>
<dbReference type="InterPro" id="IPR000795">
    <property type="entry name" value="T_Tr_GTP-bd_dom"/>
</dbReference>
<dbReference type="GO" id="GO:0003924">
    <property type="term" value="F:GTPase activity"/>
    <property type="evidence" value="ECO:0007669"/>
    <property type="project" value="UniProtKB-UniRule"/>
</dbReference>
<dbReference type="KEGG" id="knv:Pan216_19430"/>
<dbReference type="RefSeq" id="WP_145257727.1">
    <property type="nucleotide sequence ID" value="NZ_CP036279.1"/>
</dbReference>
<evidence type="ECO:0000256" key="4">
    <source>
        <dbReference type="ARBA" id="ARBA00022801"/>
    </source>
</evidence>
<dbReference type="AlphaFoldDB" id="A0A518B277"/>
<dbReference type="FunFam" id="3.30.70.2570:FF:000001">
    <property type="entry name" value="Translation factor GUF1, mitochondrial"/>
    <property type="match status" value="1"/>
</dbReference>
<dbReference type="GO" id="GO:0045727">
    <property type="term" value="P:positive regulation of translation"/>
    <property type="evidence" value="ECO:0007669"/>
    <property type="project" value="UniProtKB-UniRule"/>
</dbReference>
<dbReference type="GO" id="GO:0003746">
    <property type="term" value="F:translation elongation factor activity"/>
    <property type="evidence" value="ECO:0007669"/>
    <property type="project" value="UniProtKB-UniRule"/>
</dbReference>
<proteinExistence type="inferred from homology"/>
<dbReference type="InterPro" id="IPR038363">
    <property type="entry name" value="LepA_C_sf"/>
</dbReference>
<dbReference type="CDD" id="cd01890">
    <property type="entry name" value="LepA"/>
    <property type="match status" value="1"/>
</dbReference>
<feature type="binding site" evidence="12">
    <location>
        <begin position="132"/>
        <end position="135"/>
    </location>
    <ligand>
        <name>GTP</name>
        <dbReference type="ChEBI" id="CHEBI:37565"/>
    </ligand>
</feature>
<dbReference type="PANTHER" id="PTHR43512">
    <property type="entry name" value="TRANSLATION FACTOR GUF1-RELATED"/>
    <property type="match status" value="1"/>
</dbReference>
<evidence type="ECO:0000256" key="10">
    <source>
        <dbReference type="ARBA" id="ARBA00061052"/>
    </source>
</evidence>
<keyword evidence="3 12" id="KW-0547">Nucleotide-binding</keyword>
<dbReference type="Pfam" id="PF00009">
    <property type="entry name" value="GTP_EFTU"/>
    <property type="match status" value="1"/>
</dbReference>
<evidence type="ECO:0000313" key="15">
    <source>
        <dbReference type="Proteomes" id="UP000317093"/>
    </source>
</evidence>
<comment type="similarity">
    <text evidence="1 12">Belongs to the TRAFAC class translation factor GTPase superfamily. Classic translation factor GTPase family. LepA subfamily.</text>
</comment>
<dbReference type="Gene3D" id="3.30.70.240">
    <property type="match status" value="1"/>
</dbReference>
<keyword evidence="2 12" id="KW-1003">Cell membrane</keyword>
<gene>
    <name evidence="12 14" type="primary">lepA</name>
    <name evidence="14" type="ORF">Pan216_19430</name>
</gene>
<dbReference type="HAMAP" id="MF_00071">
    <property type="entry name" value="LepA"/>
    <property type="match status" value="1"/>
</dbReference>
<evidence type="ECO:0000256" key="12">
    <source>
        <dbReference type="HAMAP-Rule" id="MF_00071"/>
    </source>
</evidence>
<dbReference type="CDD" id="cd03709">
    <property type="entry name" value="lepA_C"/>
    <property type="match status" value="1"/>
</dbReference>
<dbReference type="InterPro" id="IPR005225">
    <property type="entry name" value="Small_GTP-bd"/>
</dbReference>
<dbReference type="FunFam" id="3.40.50.300:FF:000078">
    <property type="entry name" value="Elongation factor 4"/>
    <property type="match status" value="1"/>
</dbReference>
<dbReference type="Gene3D" id="3.30.70.870">
    <property type="entry name" value="Elongation Factor G (Translational Gtpase), domain 3"/>
    <property type="match status" value="1"/>
</dbReference>
<evidence type="ECO:0000256" key="5">
    <source>
        <dbReference type="ARBA" id="ARBA00022917"/>
    </source>
</evidence>
<dbReference type="CDD" id="cd03699">
    <property type="entry name" value="EF4_II"/>
    <property type="match status" value="1"/>
</dbReference>
<evidence type="ECO:0000256" key="1">
    <source>
        <dbReference type="ARBA" id="ARBA00005454"/>
    </source>
</evidence>
<dbReference type="InterPro" id="IPR004161">
    <property type="entry name" value="EFTu-like_2"/>
</dbReference>
<dbReference type="InterPro" id="IPR035647">
    <property type="entry name" value="EFG_III/V"/>
</dbReference>
<evidence type="ECO:0000256" key="3">
    <source>
        <dbReference type="ARBA" id="ARBA00022741"/>
    </source>
</evidence>
<comment type="subcellular location">
    <subcellularLocation>
        <location evidence="12">Cell membrane</location>
        <topology evidence="12">Peripheral membrane protein</topology>
        <orientation evidence="12">Cytoplasmic side</orientation>
    </subcellularLocation>
</comment>
<dbReference type="PANTHER" id="PTHR43512:SF4">
    <property type="entry name" value="TRANSLATION FACTOR GUF1 HOMOLOG, CHLOROPLASTIC"/>
    <property type="match status" value="1"/>
</dbReference>
<reference evidence="14 15" key="1">
    <citation type="submission" date="2019-02" db="EMBL/GenBank/DDBJ databases">
        <title>Deep-cultivation of Planctomycetes and their phenomic and genomic characterization uncovers novel biology.</title>
        <authorList>
            <person name="Wiegand S."/>
            <person name="Jogler M."/>
            <person name="Boedeker C."/>
            <person name="Pinto D."/>
            <person name="Vollmers J."/>
            <person name="Rivas-Marin E."/>
            <person name="Kohn T."/>
            <person name="Peeters S.H."/>
            <person name="Heuer A."/>
            <person name="Rast P."/>
            <person name="Oberbeckmann S."/>
            <person name="Bunk B."/>
            <person name="Jeske O."/>
            <person name="Meyerdierks A."/>
            <person name="Storesund J.E."/>
            <person name="Kallscheuer N."/>
            <person name="Luecker S."/>
            <person name="Lage O.M."/>
            <person name="Pohl T."/>
            <person name="Merkel B.J."/>
            <person name="Hornburger P."/>
            <person name="Mueller R.-W."/>
            <person name="Bruemmer F."/>
            <person name="Labrenz M."/>
            <person name="Spormann A.M."/>
            <person name="Op den Camp H."/>
            <person name="Overmann J."/>
            <person name="Amann R."/>
            <person name="Jetten M.S.M."/>
            <person name="Mascher T."/>
            <person name="Medema M.H."/>
            <person name="Devos D.P."/>
            <person name="Kaster A.-K."/>
            <person name="Ovreas L."/>
            <person name="Rohde M."/>
            <person name="Galperin M.Y."/>
            <person name="Jogler C."/>
        </authorList>
    </citation>
    <scope>NUCLEOTIDE SEQUENCE [LARGE SCALE GENOMIC DNA]</scope>
    <source>
        <strain evidence="14 15">Pan216</strain>
    </source>
</reference>
<keyword evidence="5 12" id="KW-0648">Protein biosynthesis</keyword>
<keyword evidence="6 12" id="KW-0342">GTP-binding</keyword>
<feature type="domain" description="Tr-type G" evidence="13">
    <location>
        <begin position="4"/>
        <end position="185"/>
    </location>
</feature>
<dbReference type="CDD" id="cd16260">
    <property type="entry name" value="EF4_III"/>
    <property type="match status" value="1"/>
</dbReference>
<accession>A0A518B277</accession>
<keyword evidence="4 12" id="KW-0378">Hydrolase</keyword>
<keyword evidence="15" id="KW-1185">Reference proteome</keyword>
<dbReference type="SUPFAM" id="SSF52540">
    <property type="entry name" value="P-loop containing nucleoside triphosphate hydrolases"/>
    <property type="match status" value="1"/>
</dbReference>